<accession>A0ABP1GCW7</accession>
<feature type="chain" id="PRO_5045713439" evidence="1">
    <location>
        <begin position="20"/>
        <end position="162"/>
    </location>
</feature>
<evidence type="ECO:0000313" key="3">
    <source>
        <dbReference type="Proteomes" id="UP001497392"/>
    </source>
</evidence>
<evidence type="ECO:0000256" key="1">
    <source>
        <dbReference type="SAM" id="SignalP"/>
    </source>
</evidence>
<comment type="caution">
    <text evidence="2">The sequence shown here is derived from an EMBL/GenBank/DDBJ whole genome shotgun (WGS) entry which is preliminary data.</text>
</comment>
<name>A0ABP1GCW7_9CHLO</name>
<feature type="signal peptide" evidence="1">
    <location>
        <begin position="1"/>
        <end position="19"/>
    </location>
</feature>
<dbReference type="EMBL" id="CAXHTA020000021">
    <property type="protein sequence ID" value="CAL5230046.1"/>
    <property type="molecule type" value="Genomic_DNA"/>
</dbReference>
<proteinExistence type="predicted"/>
<organism evidence="2 3">
    <name type="scientific">Coccomyxa viridis</name>
    <dbReference type="NCBI Taxonomy" id="1274662"/>
    <lineage>
        <taxon>Eukaryota</taxon>
        <taxon>Viridiplantae</taxon>
        <taxon>Chlorophyta</taxon>
        <taxon>core chlorophytes</taxon>
        <taxon>Trebouxiophyceae</taxon>
        <taxon>Trebouxiophyceae incertae sedis</taxon>
        <taxon>Coccomyxaceae</taxon>
        <taxon>Coccomyxa</taxon>
    </lineage>
</organism>
<keyword evidence="3" id="KW-1185">Reference proteome</keyword>
<keyword evidence="1" id="KW-0732">Signal</keyword>
<gene>
    <name evidence="2" type="primary">g13492</name>
    <name evidence="2" type="ORF">VP750_LOCUS11952</name>
</gene>
<protein>
    <submittedName>
        <fullName evidence="2">G13492 protein</fullName>
    </submittedName>
</protein>
<sequence length="162" mass="16776">MRGVFIALAALAAAIAADAQTITVSTATQTRDQQVVTVTVSAPTTLVSKADAVAMYPASQSNFTVSPPLKYKIITYTVSGANSVATLTFNLLNWRQSTVFYYLGATTTPVSAGPGVESTFTVLSGKNFGSATVTQANPYEPTQASTLAVAALQGALLMIFLA</sequence>
<reference evidence="2 3" key="1">
    <citation type="submission" date="2024-06" db="EMBL/GenBank/DDBJ databases">
        <authorList>
            <person name="Kraege A."/>
            <person name="Thomma B."/>
        </authorList>
    </citation>
    <scope>NUCLEOTIDE SEQUENCE [LARGE SCALE GENOMIC DNA]</scope>
</reference>
<evidence type="ECO:0000313" key="2">
    <source>
        <dbReference type="EMBL" id="CAL5230046.1"/>
    </source>
</evidence>
<dbReference type="Proteomes" id="UP001497392">
    <property type="component" value="Unassembled WGS sequence"/>
</dbReference>